<reference evidence="1 2" key="1">
    <citation type="submission" date="2016-10" db="EMBL/GenBank/DDBJ databases">
        <authorList>
            <person name="de Groot N.N."/>
        </authorList>
    </citation>
    <scope>NUCLEOTIDE SEQUENCE [LARGE SCALE GENOMIC DNA]</scope>
    <source>
        <strain evidence="1 2">DSM 44945</strain>
    </source>
</reference>
<accession>A0A1I2L7I1</accession>
<dbReference type="STRING" id="201973.SAMN04488025_104136"/>
<keyword evidence="2" id="KW-1185">Reference proteome</keyword>
<gene>
    <name evidence="1" type="ORF">SAMN04488025_104136</name>
</gene>
<dbReference type="PROSITE" id="PS51257">
    <property type="entry name" value="PROKAR_LIPOPROTEIN"/>
    <property type="match status" value="1"/>
</dbReference>
<dbReference type="Proteomes" id="UP000198661">
    <property type="component" value="Unassembled WGS sequence"/>
</dbReference>
<name>A0A1I2L7I1_9BACL</name>
<dbReference type="EMBL" id="FOOK01000004">
    <property type="protein sequence ID" value="SFF75294.1"/>
    <property type="molecule type" value="Genomic_DNA"/>
</dbReference>
<organism evidence="1 2">
    <name type="scientific">Planifilum fulgidum</name>
    <dbReference type="NCBI Taxonomy" id="201973"/>
    <lineage>
        <taxon>Bacteria</taxon>
        <taxon>Bacillati</taxon>
        <taxon>Bacillota</taxon>
        <taxon>Bacilli</taxon>
        <taxon>Bacillales</taxon>
        <taxon>Thermoactinomycetaceae</taxon>
        <taxon>Planifilum</taxon>
    </lineage>
</organism>
<evidence type="ECO:0000313" key="2">
    <source>
        <dbReference type="Proteomes" id="UP000198661"/>
    </source>
</evidence>
<dbReference type="RefSeq" id="WP_092035936.1">
    <property type="nucleotide sequence ID" value="NZ_FOOK01000004.1"/>
</dbReference>
<proteinExistence type="predicted"/>
<dbReference type="AlphaFoldDB" id="A0A1I2L7I1"/>
<sequence>MNGWMRILAGCLPALLLLAAGCMYPEERRLQTDRLPEHVAMVQSAADQYWEQNRRFPIKEDPGRAKASPYEKYVVDFSKLEGYIGQIPPSAFEMGGHFLYVLVVSENKMQVRLVDLRVADRLRDLQVAVDAFRDKKKRLPTAASAGEGFYAVDFQAMGLEEERIPSPYTAGLSLPLVMDRQGRLYVDYRPEILRLLQEGKRKRDEAGDLREWLIRDSIFVPARSPAMRLKDGEPVLVEEGAG</sequence>
<protein>
    <recommendedName>
        <fullName evidence="3">Lipoprotein</fullName>
    </recommendedName>
</protein>
<dbReference type="OrthoDB" id="2449131at2"/>
<evidence type="ECO:0008006" key="3">
    <source>
        <dbReference type="Google" id="ProtNLM"/>
    </source>
</evidence>
<evidence type="ECO:0000313" key="1">
    <source>
        <dbReference type="EMBL" id="SFF75294.1"/>
    </source>
</evidence>